<dbReference type="Pfam" id="PF07264">
    <property type="entry name" value="EI24"/>
    <property type="match status" value="1"/>
</dbReference>
<keyword evidence="13" id="KW-1185">Reference proteome</keyword>
<dbReference type="InterPro" id="IPR050480">
    <property type="entry name" value="CysZ-like"/>
</dbReference>
<dbReference type="InterPro" id="IPR059112">
    <property type="entry name" value="CysZ/EI24"/>
</dbReference>
<evidence type="ECO:0000256" key="9">
    <source>
        <dbReference type="ARBA" id="ARBA00023136"/>
    </source>
</evidence>
<dbReference type="PANTHER" id="PTHR37468">
    <property type="entry name" value="SULFATE TRANSPORTER CYSZ"/>
    <property type="match status" value="1"/>
</dbReference>
<keyword evidence="4" id="KW-0997">Cell inner membrane</keyword>
<evidence type="ECO:0000313" key="12">
    <source>
        <dbReference type="EMBL" id="MFC5744216.1"/>
    </source>
</evidence>
<evidence type="ECO:0000256" key="7">
    <source>
        <dbReference type="ARBA" id="ARBA00022989"/>
    </source>
</evidence>
<feature type="transmembrane region" description="Helical" evidence="11">
    <location>
        <begin position="141"/>
        <end position="162"/>
    </location>
</feature>
<evidence type="ECO:0000313" key="13">
    <source>
        <dbReference type="Proteomes" id="UP001596074"/>
    </source>
</evidence>
<feature type="region of interest" description="Disordered" evidence="10">
    <location>
        <begin position="254"/>
        <end position="305"/>
    </location>
</feature>
<dbReference type="Proteomes" id="UP001596074">
    <property type="component" value="Unassembled WGS sequence"/>
</dbReference>
<protein>
    <submittedName>
        <fullName evidence="12">EI24 domain-containing protein</fullName>
    </submittedName>
</protein>
<evidence type="ECO:0000256" key="5">
    <source>
        <dbReference type="ARBA" id="ARBA00022605"/>
    </source>
</evidence>
<accession>A0ABW0ZQH8</accession>
<evidence type="ECO:0000256" key="11">
    <source>
        <dbReference type="SAM" id="Phobius"/>
    </source>
</evidence>
<keyword evidence="7 11" id="KW-1133">Transmembrane helix</keyword>
<feature type="transmembrane region" description="Helical" evidence="11">
    <location>
        <begin position="168"/>
        <end position="190"/>
    </location>
</feature>
<keyword evidence="9 11" id="KW-0472">Membrane</keyword>
<feature type="transmembrane region" description="Helical" evidence="11">
    <location>
        <begin position="210"/>
        <end position="232"/>
    </location>
</feature>
<comment type="subcellular location">
    <subcellularLocation>
        <location evidence="1">Membrane</location>
        <topology evidence="1">Multi-pass membrane protein</topology>
    </subcellularLocation>
</comment>
<gene>
    <name evidence="12" type="ORF">ACFPZN_01170</name>
</gene>
<evidence type="ECO:0000256" key="3">
    <source>
        <dbReference type="ARBA" id="ARBA00022475"/>
    </source>
</evidence>
<organism evidence="12 13">
    <name type="scientific">Actinomadura rugatobispora</name>
    <dbReference type="NCBI Taxonomy" id="1994"/>
    <lineage>
        <taxon>Bacteria</taxon>
        <taxon>Bacillati</taxon>
        <taxon>Actinomycetota</taxon>
        <taxon>Actinomycetes</taxon>
        <taxon>Streptosporangiales</taxon>
        <taxon>Thermomonosporaceae</taxon>
        <taxon>Actinomadura</taxon>
    </lineage>
</organism>
<keyword evidence="5" id="KW-0028">Amino-acid biosynthesis</keyword>
<keyword evidence="2" id="KW-0813">Transport</keyword>
<keyword evidence="3" id="KW-1003">Cell membrane</keyword>
<sequence>MRQGFSDLISGIGYLFRGLGWVARHPLLWLFGLIPAVIVLVVYGTVLGVLAWNLDGVVGWLTPFADDWSDGVRQATRVVAGLALFGASLFLALVTFTACTLMVGDPFYENISEKVEESQGGAPPEPDEPLMTQIARAVKDAVLLGVVALGFAIVFFACGFIPLVGQTVVPVVAACVSGYFLAGELTSVALDRRGVRRKQRFALMKQNRMLVVGLGVATVVVFLIPLGAVLAMPGAVAAGTLLARERLAAGIPQAPAAPQAPGAPGHGPQVPGPQAHSPQAPGPYTPGQYAPGPYAPGAGGPPAHG</sequence>
<evidence type="ECO:0000256" key="2">
    <source>
        <dbReference type="ARBA" id="ARBA00022448"/>
    </source>
</evidence>
<evidence type="ECO:0000256" key="4">
    <source>
        <dbReference type="ARBA" id="ARBA00022519"/>
    </source>
</evidence>
<keyword evidence="8" id="KW-0764">Sulfate transport</keyword>
<evidence type="ECO:0000256" key="8">
    <source>
        <dbReference type="ARBA" id="ARBA00023032"/>
    </source>
</evidence>
<reference evidence="13" key="1">
    <citation type="journal article" date="2019" name="Int. J. Syst. Evol. Microbiol.">
        <title>The Global Catalogue of Microorganisms (GCM) 10K type strain sequencing project: providing services to taxonomists for standard genome sequencing and annotation.</title>
        <authorList>
            <consortium name="The Broad Institute Genomics Platform"/>
            <consortium name="The Broad Institute Genome Sequencing Center for Infectious Disease"/>
            <person name="Wu L."/>
            <person name="Ma J."/>
        </authorList>
    </citation>
    <scope>NUCLEOTIDE SEQUENCE [LARGE SCALE GENOMIC DNA]</scope>
    <source>
        <strain evidence="13">KCTC 42087</strain>
    </source>
</reference>
<feature type="transmembrane region" description="Helical" evidence="11">
    <location>
        <begin position="78"/>
        <end position="104"/>
    </location>
</feature>
<feature type="compositionally biased region" description="Low complexity" evidence="10">
    <location>
        <begin position="254"/>
        <end position="275"/>
    </location>
</feature>
<evidence type="ECO:0000256" key="6">
    <source>
        <dbReference type="ARBA" id="ARBA00022692"/>
    </source>
</evidence>
<dbReference type="EMBL" id="JBHSON010000001">
    <property type="protein sequence ID" value="MFC5744216.1"/>
    <property type="molecule type" value="Genomic_DNA"/>
</dbReference>
<dbReference type="PANTHER" id="PTHR37468:SF1">
    <property type="entry name" value="SULFATE TRANSPORTER CYSZ"/>
    <property type="match status" value="1"/>
</dbReference>
<evidence type="ECO:0000256" key="1">
    <source>
        <dbReference type="ARBA" id="ARBA00004141"/>
    </source>
</evidence>
<evidence type="ECO:0000256" key="10">
    <source>
        <dbReference type="SAM" id="MobiDB-lite"/>
    </source>
</evidence>
<feature type="transmembrane region" description="Helical" evidence="11">
    <location>
        <begin position="27"/>
        <end position="52"/>
    </location>
</feature>
<name>A0ABW0ZQH8_9ACTN</name>
<feature type="compositionally biased region" description="Low complexity" evidence="10">
    <location>
        <begin position="285"/>
        <end position="296"/>
    </location>
</feature>
<proteinExistence type="predicted"/>
<comment type="caution">
    <text evidence="12">The sequence shown here is derived from an EMBL/GenBank/DDBJ whole genome shotgun (WGS) entry which is preliminary data.</text>
</comment>
<keyword evidence="6 11" id="KW-0812">Transmembrane</keyword>